<protein>
    <submittedName>
        <fullName evidence="4">T9SS type A sorting domain-containing protein</fullName>
    </submittedName>
</protein>
<comment type="caution">
    <text evidence="4">The sequence shown here is derived from an EMBL/GenBank/DDBJ whole genome shotgun (WGS) entry which is preliminary data.</text>
</comment>
<organism evidence="4 5">
    <name type="scientific">Hymenobacter lutimineralis</name>
    <dbReference type="NCBI Taxonomy" id="2606448"/>
    <lineage>
        <taxon>Bacteria</taxon>
        <taxon>Pseudomonadati</taxon>
        <taxon>Bacteroidota</taxon>
        <taxon>Cytophagia</taxon>
        <taxon>Cytophagales</taxon>
        <taxon>Hymenobacteraceae</taxon>
        <taxon>Hymenobacter</taxon>
    </lineage>
</organism>
<keyword evidence="5" id="KW-1185">Reference proteome</keyword>
<name>A0A5D6V3H0_9BACT</name>
<evidence type="ECO:0000313" key="5">
    <source>
        <dbReference type="Proteomes" id="UP000322791"/>
    </source>
</evidence>
<feature type="chain" id="PRO_5022976230" evidence="2">
    <location>
        <begin position="48"/>
        <end position="1469"/>
    </location>
</feature>
<dbReference type="EMBL" id="VTHL01000009">
    <property type="protein sequence ID" value="TYZ09582.1"/>
    <property type="molecule type" value="Genomic_DNA"/>
</dbReference>
<sequence>MKTTLRSSLPVFRSQGLSATLSSSRAGHLGSWLLALLLLISSFTAQAQTLNSTVAVSDNTPDPGQTVTYTLTVVANPSTAQGTNVIGTVTLGGTGASQVSLANITVGSISNSGTYTASTGVVRFELGRLNGSSAGRTATRTFTVTFATPLTAGAQLLATASASLSGATTGTQGTVTATIANVAPVAAVKAYSMVNTDARTLVALSATDANGAATVSGYTFTVPSTTLGSFYLASTGGIALATGSRSLSASEGASLYFQPSGTGVGTVSTTYQATDGTNTSGAVAHSIAVTGTDIATTTGSTPAAGATVAASTGSLSFTATTTTTNASAASGVVQRIVLTNIAAGTPQSAFTTSSTTPSAAVAYSQTGTTATFTFTLPGTLAGSGGATTATVTFPASLSVPTATTVVGTTTGTADNDTGTTGNNAGGSRSITIDQAPVAVAKTTSLLSNAARTQLQAFSATDVNGAATITGYAITLPATNSYGAFYRTASGGLPVSGLQTFTAAEANTLYFEPNGTGASGTLALTYTATDGSNTSATASYTVTITPAPVTLSGRVFEDVNYGGGSGVDYATANASAAASGFPLTETGTGATDRIGRGGARVELYNADGSFNQATTTSTAGVSGATTSGRYSFTNLVANTTYSVRVVTGTVTSVRGGSGLVGVPTYVGAGPTAPERVGGTNPALADAGNNTGNLSALTNAQVLYQFATGNAGSTTTGVDFGFNFDVIVNTNNAGYGSLRQFITNAVALANTNLDQRPFNNYGTPTGTDFAAGDETSIFMIPGGTERPGLRSGLATQLRDAAGTLTSSGNRRALLTLTAVLPTLSTTNTIIDGTTQTTLLDSNTGQIGTGGTVGREAKPLRKVDAPEVEIVQTAAAATFVVTASNTTLRGFAVHGGTQNVETSGAAVTNFVADGILVGINAYTLAAPAANPTTSNGLYLMNISGTIKNSIVAYVGNSGLKQSNGKNISGSGYTITQNEFVENGRTTAGGDAMSFGDVAAVGDAAPLLIEENLIRLSNSSGIQFEIGSIANNIIRNNTISENGEGGLSSSRLEGSGIHYLARNASVLSDNSDLIEQNIIVSNQSSGVVLNVGQRNVRISQNAIYDNGSRTDAGAKGLISIDYTAGNRFVGNNSNGGADYGQGDGVTPNDGRVNWLNGAPYANQPNSGMDYPVITSIAKTSAGKLQITGYVGSAPGQSIFGGATIEIFSANDVDANQNGPTVVGGSDNVAHGEAQTYIGTITAAADGTFNVTLDEVEATINVGDNITATAYLPAYGTSEAGVNQVSTFVIVLPVELTAFTAKSTGTQAELTWKTAIERDNDRFEVERSLDGRQFVQIGQVKGHGSTSSAHTYTYTDLRIGQQTSLAYYRLKQVDTDGTTRYSQVAAVSFAAPAPPGLTLHPNPATAHSTLNLSKLPAGNYQVIITDMLGRVVRTHAASSQEPLRLDINSLQAGTYNVLIQGKQIRLTSKLVKLN</sequence>
<dbReference type="Gene3D" id="2.60.40.10">
    <property type="entry name" value="Immunoglobulins"/>
    <property type="match status" value="1"/>
</dbReference>
<proteinExistence type="predicted"/>
<dbReference type="NCBIfam" id="TIGR04183">
    <property type="entry name" value="Por_Secre_tail"/>
    <property type="match status" value="1"/>
</dbReference>
<keyword evidence="2" id="KW-0732">Signal</keyword>
<feature type="domain" description="Secretion system C-terminal sorting" evidence="3">
    <location>
        <begin position="1395"/>
        <end position="1466"/>
    </location>
</feature>
<gene>
    <name evidence="4" type="ORF">FY528_10070</name>
</gene>
<feature type="region of interest" description="Disordered" evidence="1">
    <location>
        <begin position="408"/>
        <end position="428"/>
    </location>
</feature>
<evidence type="ECO:0000259" key="3">
    <source>
        <dbReference type="Pfam" id="PF18962"/>
    </source>
</evidence>
<evidence type="ECO:0000256" key="2">
    <source>
        <dbReference type="SAM" id="SignalP"/>
    </source>
</evidence>
<dbReference type="SUPFAM" id="SSF51126">
    <property type="entry name" value="Pectin lyase-like"/>
    <property type="match status" value="1"/>
</dbReference>
<dbReference type="Pfam" id="PF18962">
    <property type="entry name" value="Por_Secre_tail"/>
    <property type="match status" value="1"/>
</dbReference>
<evidence type="ECO:0000256" key="1">
    <source>
        <dbReference type="SAM" id="MobiDB-lite"/>
    </source>
</evidence>
<dbReference type="InterPro" id="IPR013783">
    <property type="entry name" value="Ig-like_fold"/>
</dbReference>
<accession>A0A5D6V3H0</accession>
<feature type="compositionally biased region" description="Low complexity" evidence="1">
    <location>
        <begin position="408"/>
        <end position="426"/>
    </location>
</feature>
<reference evidence="4 5" key="1">
    <citation type="submission" date="2019-08" db="EMBL/GenBank/DDBJ databases">
        <authorList>
            <person name="Seo M.-J."/>
        </authorList>
    </citation>
    <scope>NUCLEOTIDE SEQUENCE [LARGE SCALE GENOMIC DNA]</scope>
    <source>
        <strain evidence="4 5">KIGAM108</strain>
    </source>
</reference>
<feature type="signal peptide" evidence="2">
    <location>
        <begin position="1"/>
        <end position="47"/>
    </location>
</feature>
<dbReference type="InterPro" id="IPR011050">
    <property type="entry name" value="Pectin_lyase_fold/virulence"/>
</dbReference>
<dbReference type="InterPro" id="IPR026444">
    <property type="entry name" value="Secre_tail"/>
</dbReference>
<evidence type="ECO:0000313" key="4">
    <source>
        <dbReference type="EMBL" id="TYZ09582.1"/>
    </source>
</evidence>
<dbReference type="Proteomes" id="UP000322791">
    <property type="component" value="Unassembled WGS sequence"/>
</dbReference>